<keyword evidence="10" id="KW-1185">Reference proteome</keyword>
<dbReference type="FunFam" id="1.20.1250.20:FF:000011">
    <property type="entry name" value="MFS multidrug transporter, putative"/>
    <property type="match status" value="1"/>
</dbReference>
<feature type="compositionally biased region" description="Basic and acidic residues" evidence="6">
    <location>
        <begin position="536"/>
        <end position="547"/>
    </location>
</feature>
<feature type="transmembrane region" description="Helical" evidence="7">
    <location>
        <begin position="215"/>
        <end position="238"/>
    </location>
</feature>
<dbReference type="InterPro" id="IPR011701">
    <property type="entry name" value="MFS"/>
</dbReference>
<dbReference type="InterPro" id="IPR036259">
    <property type="entry name" value="MFS_trans_sf"/>
</dbReference>
<comment type="caution">
    <text evidence="9">The sequence shown here is derived from an EMBL/GenBank/DDBJ whole genome shotgun (WGS) entry which is preliminary data.</text>
</comment>
<feature type="transmembrane region" description="Helical" evidence="7">
    <location>
        <begin position="319"/>
        <end position="345"/>
    </location>
</feature>
<dbReference type="InterPro" id="IPR020846">
    <property type="entry name" value="MFS_dom"/>
</dbReference>
<accession>A0A2C5YLB8</accession>
<evidence type="ECO:0000256" key="4">
    <source>
        <dbReference type="ARBA" id="ARBA00023136"/>
    </source>
</evidence>
<feature type="transmembrane region" description="Helical" evidence="7">
    <location>
        <begin position="425"/>
        <end position="446"/>
    </location>
</feature>
<dbReference type="PANTHER" id="PTHR23502">
    <property type="entry name" value="MAJOR FACILITATOR SUPERFAMILY"/>
    <property type="match status" value="1"/>
</dbReference>
<proteinExistence type="predicted"/>
<feature type="transmembrane region" description="Helical" evidence="7">
    <location>
        <begin position="155"/>
        <end position="175"/>
    </location>
</feature>
<dbReference type="CDD" id="cd17323">
    <property type="entry name" value="MFS_Tpo1_MDR_like"/>
    <property type="match status" value="1"/>
</dbReference>
<feature type="region of interest" description="Disordered" evidence="6">
    <location>
        <begin position="1"/>
        <end position="28"/>
    </location>
</feature>
<dbReference type="Gene3D" id="1.20.1250.20">
    <property type="entry name" value="MFS general substrate transporter like domains"/>
    <property type="match status" value="1"/>
</dbReference>
<protein>
    <recommendedName>
        <fullName evidence="8">Major facilitator superfamily (MFS) profile domain-containing protein</fullName>
    </recommendedName>
</protein>
<keyword evidence="4 7" id="KW-0472">Membrane</keyword>
<feature type="transmembrane region" description="Helical" evidence="7">
    <location>
        <begin position="458"/>
        <end position="481"/>
    </location>
</feature>
<evidence type="ECO:0000259" key="8">
    <source>
        <dbReference type="PROSITE" id="PS50850"/>
    </source>
</evidence>
<dbReference type="GO" id="GO:0005886">
    <property type="term" value="C:plasma membrane"/>
    <property type="evidence" value="ECO:0007669"/>
    <property type="project" value="TreeGrafter"/>
</dbReference>
<evidence type="ECO:0000256" key="2">
    <source>
        <dbReference type="ARBA" id="ARBA00022692"/>
    </source>
</evidence>
<evidence type="ECO:0000256" key="5">
    <source>
        <dbReference type="ARBA" id="ARBA00023180"/>
    </source>
</evidence>
<reference evidence="9 10" key="1">
    <citation type="submission" date="2017-06" db="EMBL/GenBank/DDBJ databases">
        <title>Ant-infecting Ophiocordyceps genomes reveal a high diversity of potential behavioral manipulation genes and a possible major role for enterotoxins.</title>
        <authorList>
            <person name="De Bekker C."/>
            <person name="Evans H.C."/>
            <person name="Brachmann A."/>
            <person name="Hughes D.P."/>
        </authorList>
    </citation>
    <scope>NUCLEOTIDE SEQUENCE [LARGE SCALE GENOMIC DNA]</scope>
    <source>
        <strain evidence="9 10">Map16</strain>
    </source>
</reference>
<evidence type="ECO:0000313" key="10">
    <source>
        <dbReference type="Proteomes" id="UP000226431"/>
    </source>
</evidence>
<dbReference type="AlphaFoldDB" id="A0A2C5YLB8"/>
<organism evidence="9 10">
    <name type="scientific">Ophiocordyceps camponoti-rufipedis</name>
    <dbReference type="NCBI Taxonomy" id="2004952"/>
    <lineage>
        <taxon>Eukaryota</taxon>
        <taxon>Fungi</taxon>
        <taxon>Dikarya</taxon>
        <taxon>Ascomycota</taxon>
        <taxon>Pezizomycotina</taxon>
        <taxon>Sordariomycetes</taxon>
        <taxon>Hypocreomycetidae</taxon>
        <taxon>Hypocreales</taxon>
        <taxon>Ophiocordycipitaceae</taxon>
        <taxon>Ophiocordyceps</taxon>
    </lineage>
</organism>
<feature type="domain" description="Major facilitator superfamily (MFS) profile" evidence="8">
    <location>
        <begin position="90"/>
        <end position="520"/>
    </location>
</feature>
<feature type="transmembrane region" description="Helical" evidence="7">
    <location>
        <begin position="351"/>
        <end position="372"/>
    </location>
</feature>
<dbReference type="OrthoDB" id="3365399at2759"/>
<gene>
    <name evidence="9" type="ORF">CDD80_7465</name>
</gene>
<feature type="transmembrane region" description="Helical" evidence="7">
    <location>
        <begin position="124"/>
        <end position="143"/>
    </location>
</feature>
<dbReference type="Pfam" id="PF07690">
    <property type="entry name" value="MFS_1"/>
    <property type="match status" value="1"/>
</dbReference>
<dbReference type="Proteomes" id="UP000226431">
    <property type="component" value="Unassembled WGS sequence"/>
</dbReference>
<evidence type="ECO:0000256" key="7">
    <source>
        <dbReference type="SAM" id="Phobius"/>
    </source>
</evidence>
<feature type="transmembrane region" description="Helical" evidence="7">
    <location>
        <begin position="493"/>
        <end position="513"/>
    </location>
</feature>
<dbReference type="PROSITE" id="PS50850">
    <property type="entry name" value="MFS"/>
    <property type="match status" value="1"/>
</dbReference>
<evidence type="ECO:0000313" key="9">
    <source>
        <dbReference type="EMBL" id="PHH68506.1"/>
    </source>
</evidence>
<dbReference type="STRING" id="2004952.A0A2C5YLB8"/>
<name>A0A2C5YLB8_9HYPO</name>
<evidence type="ECO:0000256" key="3">
    <source>
        <dbReference type="ARBA" id="ARBA00022989"/>
    </source>
</evidence>
<feature type="region of interest" description="Disordered" evidence="6">
    <location>
        <begin position="536"/>
        <end position="561"/>
    </location>
</feature>
<dbReference type="SUPFAM" id="SSF103473">
    <property type="entry name" value="MFS general substrate transporter"/>
    <property type="match status" value="1"/>
</dbReference>
<feature type="transmembrane region" description="Helical" evidence="7">
    <location>
        <begin position="181"/>
        <end position="203"/>
    </location>
</feature>
<evidence type="ECO:0000256" key="1">
    <source>
        <dbReference type="ARBA" id="ARBA00004141"/>
    </source>
</evidence>
<dbReference type="GO" id="GO:0022857">
    <property type="term" value="F:transmembrane transporter activity"/>
    <property type="evidence" value="ECO:0007669"/>
    <property type="project" value="InterPro"/>
</dbReference>
<keyword evidence="3 7" id="KW-1133">Transmembrane helix</keyword>
<feature type="transmembrane region" description="Helical" evidence="7">
    <location>
        <begin position="244"/>
        <end position="263"/>
    </location>
</feature>
<keyword evidence="5" id="KW-0325">Glycoprotein</keyword>
<dbReference type="EMBL" id="NJES01000943">
    <property type="protein sequence ID" value="PHH68506.1"/>
    <property type="molecule type" value="Genomic_DNA"/>
</dbReference>
<keyword evidence="2 7" id="KW-0812">Transmembrane</keyword>
<dbReference type="PANTHER" id="PTHR23502:SF12">
    <property type="entry name" value="MULTIDRUG TRANSPORTER, PUTATIVE (AFU_ORTHOLOGUE AFUA_1G06440)-RELATED"/>
    <property type="match status" value="1"/>
</dbReference>
<evidence type="ECO:0000256" key="6">
    <source>
        <dbReference type="SAM" id="MobiDB-lite"/>
    </source>
</evidence>
<sequence length="589" mass="63555">MSGHGAREPQSPGRATEGPGPSPWSAGELSTCATVRTIVTSGTVADKASSSAPTYATDLLVSGPPDFEVDLEPGDVENPRSWPLWYRCWCVSVVSLSTWVATLYSTSYSASGPGLAAEFGASKTLVTLGMTTYLLGLAVGSLVVAPMSELYGRRVVYLVCLVAWAVFIIPCGLARSLAAIIVVRFVGACFGAVMISNAPATVVDISHPDYLARTMSLFAIAPFNGPATGPIIGGFVYQYLGWRWADWIVLIMGAVCILLMLTVKETYAPTILRRKVARLQAQTGDARWWCRYDQQTTATFDRLRTNLGRPFVLFATEPILWFMNFWLSIVYGILYLCFVAYPVVFSEYRRWGPGVCGLSFTGIAVGILAAIVPEPLFRRLILAQPRDPSTGRVPPEAQALIMVLGAVSTSVGQLGFAWTCLPETIHWAVPIGFGVPFGFGNTLSFIYGSNYLAGTYGIYAASALAGNAVIRSVFGGTLPLAGPSLYGTLTPRWAGTLLGLFQVMSIPIPLVFWRYGARIRAKSRVVRQLLEEEDRLEASKKREEGRRGKGTSSGGSDSTLGLMRDAKSMEARIEMKTGLAKFSGEEGTG</sequence>
<comment type="subcellular location">
    <subcellularLocation>
        <location evidence="1">Membrane</location>
        <topology evidence="1">Multi-pass membrane protein</topology>
    </subcellularLocation>
</comment>